<organism evidence="2 3">
    <name type="scientific">Parvibium lacunae</name>
    <dbReference type="NCBI Taxonomy" id="1888893"/>
    <lineage>
        <taxon>Bacteria</taxon>
        <taxon>Pseudomonadati</taxon>
        <taxon>Pseudomonadota</taxon>
        <taxon>Betaproteobacteria</taxon>
        <taxon>Burkholderiales</taxon>
        <taxon>Alcaligenaceae</taxon>
        <taxon>Parvibium</taxon>
    </lineage>
</organism>
<feature type="domain" description="ChrR-like cupin" evidence="1">
    <location>
        <begin position="84"/>
        <end position="174"/>
    </location>
</feature>
<comment type="caution">
    <text evidence="2">The sequence shown here is derived from an EMBL/GenBank/DDBJ whole genome shotgun (WGS) entry which is preliminary data.</text>
</comment>
<name>A0A368KZW8_9BURK</name>
<dbReference type="Proteomes" id="UP000252357">
    <property type="component" value="Unassembled WGS sequence"/>
</dbReference>
<dbReference type="Gene3D" id="2.60.120.10">
    <property type="entry name" value="Jelly Rolls"/>
    <property type="match status" value="1"/>
</dbReference>
<proteinExistence type="predicted"/>
<dbReference type="InterPro" id="IPR025979">
    <property type="entry name" value="ChrR-like_cupin_dom"/>
</dbReference>
<keyword evidence="3" id="KW-1185">Reference proteome</keyword>
<reference evidence="2 3" key="1">
    <citation type="journal article" date="2018" name="Int. J. Syst. Evol. Microbiol.">
        <title>Parvibium lacunae gen. nov., sp. nov., a new member of the family Alcaligenaceae isolated from a freshwater pond.</title>
        <authorList>
            <person name="Chen W.M."/>
            <person name="Xie P.B."/>
            <person name="Hsu M.Y."/>
            <person name="Sheu S.Y."/>
        </authorList>
    </citation>
    <scope>NUCLEOTIDE SEQUENCE [LARGE SCALE GENOMIC DNA]</scope>
    <source>
        <strain evidence="2 3">KMB9</strain>
    </source>
</reference>
<dbReference type="OrthoDB" id="345639at2"/>
<dbReference type="InterPro" id="IPR011051">
    <property type="entry name" value="RmlC_Cupin_sf"/>
</dbReference>
<evidence type="ECO:0000313" key="2">
    <source>
        <dbReference type="EMBL" id="RCS56840.1"/>
    </source>
</evidence>
<evidence type="ECO:0000259" key="1">
    <source>
        <dbReference type="Pfam" id="PF12973"/>
    </source>
</evidence>
<dbReference type="InterPro" id="IPR014710">
    <property type="entry name" value="RmlC-like_jellyroll"/>
</dbReference>
<dbReference type="SUPFAM" id="SSF51182">
    <property type="entry name" value="RmlC-like cupins"/>
    <property type="match status" value="1"/>
</dbReference>
<dbReference type="RefSeq" id="WP_114403441.1">
    <property type="nucleotide sequence ID" value="NZ_QPGB01000005.1"/>
</dbReference>
<gene>
    <name evidence="2" type="ORF">DU000_10895</name>
</gene>
<sequence>MTNRPAPTAADTAVSTLSRDIQSPTWMRSSLQENNLLPADIVTMLNLAQHADASSPTLAFQPALERVSARLQARIQQQQHAVTTIRAGEGSWETLLPGVAMKVLQRHANTQSYLLRLAPGAVVPAHRHTHTEECIVLQGEVRMANLHVKEGGYHRAPASVAHDAVTSPTGALLYLRGGIPSRKDLRWQASGMLGLLLSLFRQWRGGALHKA</sequence>
<protein>
    <recommendedName>
        <fullName evidence="1">ChrR-like cupin domain-containing protein</fullName>
    </recommendedName>
</protein>
<dbReference type="Pfam" id="PF12973">
    <property type="entry name" value="Cupin_7"/>
    <property type="match status" value="1"/>
</dbReference>
<dbReference type="EMBL" id="QPGB01000005">
    <property type="protein sequence ID" value="RCS56840.1"/>
    <property type="molecule type" value="Genomic_DNA"/>
</dbReference>
<evidence type="ECO:0000313" key="3">
    <source>
        <dbReference type="Proteomes" id="UP000252357"/>
    </source>
</evidence>
<dbReference type="AlphaFoldDB" id="A0A368KZW8"/>
<accession>A0A368KZW8</accession>